<protein>
    <submittedName>
        <fullName evidence="1">Uncharacterized protein</fullName>
    </submittedName>
</protein>
<sequence>MDSMSRELVTTLVNLGRTPERIFVAEEALLNHYISSISPGVSVYEIVKPHHEEWTFILVLELHGQKSEEGAFALFAGLLVRLVMIAKRSLSKPEAKDSVGMRNAEGDRKGFGNRLELMLHVLYFSENC</sequence>
<evidence type="ECO:0000313" key="1">
    <source>
        <dbReference type="EMBL" id="RVW90636.1"/>
    </source>
</evidence>
<comment type="caution">
    <text evidence="1">The sequence shown here is derived from an EMBL/GenBank/DDBJ whole genome shotgun (WGS) entry which is preliminary data.</text>
</comment>
<reference evidence="1 2" key="1">
    <citation type="journal article" date="2018" name="PLoS Genet.">
        <title>Population sequencing reveals clonal diversity and ancestral inbreeding in the grapevine cultivar Chardonnay.</title>
        <authorList>
            <person name="Roach M.J."/>
            <person name="Johnson D.L."/>
            <person name="Bohlmann J."/>
            <person name="van Vuuren H.J."/>
            <person name="Jones S.J."/>
            <person name="Pretorius I.S."/>
            <person name="Schmidt S.A."/>
            <person name="Borneman A.R."/>
        </authorList>
    </citation>
    <scope>NUCLEOTIDE SEQUENCE [LARGE SCALE GENOMIC DNA]</scope>
    <source>
        <strain evidence="2">cv. Chardonnay</strain>
        <tissue evidence="1">Leaf</tissue>
    </source>
</reference>
<evidence type="ECO:0000313" key="2">
    <source>
        <dbReference type="Proteomes" id="UP000288805"/>
    </source>
</evidence>
<accession>A0A438I1P5</accession>
<name>A0A438I1P5_VITVI</name>
<gene>
    <name evidence="1" type="ORF">CK203_038843</name>
</gene>
<organism evidence="1 2">
    <name type="scientific">Vitis vinifera</name>
    <name type="common">Grape</name>
    <dbReference type="NCBI Taxonomy" id="29760"/>
    <lineage>
        <taxon>Eukaryota</taxon>
        <taxon>Viridiplantae</taxon>
        <taxon>Streptophyta</taxon>
        <taxon>Embryophyta</taxon>
        <taxon>Tracheophyta</taxon>
        <taxon>Spermatophyta</taxon>
        <taxon>Magnoliopsida</taxon>
        <taxon>eudicotyledons</taxon>
        <taxon>Gunneridae</taxon>
        <taxon>Pentapetalae</taxon>
        <taxon>rosids</taxon>
        <taxon>Vitales</taxon>
        <taxon>Vitaceae</taxon>
        <taxon>Viteae</taxon>
        <taxon>Vitis</taxon>
    </lineage>
</organism>
<dbReference type="AlphaFoldDB" id="A0A438I1P5"/>
<proteinExistence type="predicted"/>
<dbReference type="EMBL" id="QGNW01000153">
    <property type="protein sequence ID" value="RVW90636.1"/>
    <property type="molecule type" value="Genomic_DNA"/>
</dbReference>
<dbReference type="Proteomes" id="UP000288805">
    <property type="component" value="Unassembled WGS sequence"/>
</dbReference>